<dbReference type="GO" id="GO:0036307">
    <property type="term" value="F:23S rRNA (adenine(2030)-N(6))-methyltransferase activity"/>
    <property type="evidence" value="ECO:0007669"/>
    <property type="project" value="UniProtKB-UniRule"/>
</dbReference>
<organism evidence="2 3">
    <name type="scientific">Reinekea forsetii</name>
    <dbReference type="NCBI Taxonomy" id="1336806"/>
    <lineage>
        <taxon>Bacteria</taxon>
        <taxon>Pseudomonadati</taxon>
        <taxon>Pseudomonadota</taxon>
        <taxon>Gammaproteobacteria</taxon>
        <taxon>Oceanospirillales</taxon>
        <taxon>Saccharospirillaceae</taxon>
        <taxon>Reinekea</taxon>
    </lineage>
</organism>
<dbReference type="RefSeq" id="WP_100255693.1">
    <property type="nucleotide sequence ID" value="NZ_CP011797.1"/>
</dbReference>
<dbReference type="SUPFAM" id="SSF53335">
    <property type="entry name" value="S-adenosyl-L-methionine-dependent methyltransferases"/>
    <property type="match status" value="1"/>
</dbReference>
<accession>A0A2K8KJQ6</accession>
<dbReference type="PANTHER" id="PTHR37426">
    <property type="entry name" value="RIBOSOMAL RNA LARGE SUBUNIT METHYLTRANSFERASE J"/>
    <property type="match status" value="1"/>
</dbReference>
<keyword evidence="1" id="KW-0694">RNA-binding</keyword>
<reference evidence="2 3" key="1">
    <citation type="journal article" date="2017" name="Environ. Microbiol.">
        <title>Genomic and physiological analyses of 'Reinekea forsetii' reveal a versatile opportunistic lifestyle during spring algae blooms.</title>
        <authorList>
            <person name="Avci B."/>
            <person name="Hahnke R.L."/>
            <person name="Chafee M."/>
            <person name="Fischer T."/>
            <person name="Gruber-Vodicka H."/>
            <person name="Tegetmeyer H.E."/>
            <person name="Harder J."/>
            <person name="Fuchs B.M."/>
            <person name="Amann R.I."/>
            <person name="Teeling H."/>
        </authorList>
    </citation>
    <scope>NUCLEOTIDE SEQUENCE [LARGE SCALE GENOMIC DNA]</scope>
    <source>
        <strain evidence="2 3">Hel1_31_D35</strain>
    </source>
</reference>
<comment type="subunit">
    <text evidence="1">Monomer.</text>
</comment>
<dbReference type="KEGG" id="rfo:REIFOR_00097"/>
<feature type="binding site" evidence="1">
    <location>
        <position position="159"/>
    </location>
    <ligand>
        <name>S-adenosyl-L-methionine</name>
        <dbReference type="ChEBI" id="CHEBI:59789"/>
    </ligand>
</feature>
<keyword evidence="1" id="KW-0698">rRNA processing</keyword>
<dbReference type="Pfam" id="PF04378">
    <property type="entry name" value="RsmJ"/>
    <property type="match status" value="1"/>
</dbReference>
<dbReference type="GO" id="GO:0003723">
    <property type="term" value="F:RNA binding"/>
    <property type="evidence" value="ECO:0007669"/>
    <property type="project" value="UniProtKB-UniRule"/>
</dbReference>
<feature type="active site" description="Proton acceptor" evidence="1">
    <location>
        <position position="159"/>
    </location>
</feature>
<evidence type="ECO:0000256" key="1">
    <source>
        <dbReference type="HAMAP-Rule" id="MF_00934"/>
    </source>
</evidence>
<dbReference type="InterPro" id="IPR029063">
    <property type="entry name" value="SAM-dependent_MTases_sf"/>
</dbReference>
<feature type="site" description="Interaction with substrate rRNA" evidence="1">
    <location>
        <position position="4"/>
    </location>
</feature>
<name>A0A2K8KJQ6_9GAMM</name>
<dbReference type="PANTHER" id="PTHR37426:SF1">
    <property type="entry name" value="RIBOSOMAL RNA LARGE SUBUNIT METHYLTRANSFERASE J"/>
    <property type="match status" value="1"/>
</dbReference>
<feature type="binding site" evidence="1">
    <location>
        <position position="95"/>
    </location>
    <ligand>
        <name>S-adenosyl-L-methionine</name>
        <dbReference type="ChEBI" id="CHEBI:59789"/>
    </ligand>
</feature>
<sequence>MLSYQHQYHAGNHADVLKHWLLVECLVHMRKKDTPFDYIDSHAGSGRYRLDSQEAQKTGEYKLGIAKLIDKDWPELSAYLDLVRADLGKQQYPGSPEIVNRLLRHGDHSSLFELHSQAVRELEKNCARKRQTQVRFEDGLAGMSALLPVHSRRALVLVDPSYEVKTEYDAVTSAVEKAWKKMSQSTILLWYPVVERSRIDRMERRLVRSGIKNMQLFEMNVADDGARGMTGSGLIAINPPWTVAARFNKLFPLVSAALSSDGTSRTRVKILTAE</sequence>
<dbReference type="GO" id="GO:0070475">
    <property type="term" value="P:rRNA base methylation"/>
    <property type="evidence" value="ECO:0007669"/>
    <property type="project" value="UniProtKB-UniRule"/>
</dbReference>
<dbReference type="Proteomes" id="UP000229757">
    <property type="component" value="Chromosome"/>
</dbReference>
<dbReference type="EC" id="2.1.1.266" evidence="1"/>
<dbReference type="InterPro" id="IPR007473">
    <property type="entry name" value="RlmJ"/>
</dbReference>
<keyword evidence="1" id="KW-0489">Methyltransferase</keyword>
<proteinExistence type="inferred from homology"/>
<keyword evidence="3" id="KW-1185">Reference proteome</keyword>
<feature type="binding site" evidence="1">
    <location>
        <begin position="138"/>
        <end position="139"/>
    </location>
    <ligand>
        <name>S-adenosyl-L-methionine</name>
        <dbReference type="ChEBI" id="CHEBI:59789"/>
    </ligand>
</feature>
<dbReference type="HAMAP" id="MF_00934">
    <property type="entry name" value="23SrRNA_methyltr_J"/>
    <property type="match status" value="1"/>
</dbReference>
<gene>
    <name evidence="2" type="primary">yhiR</name>
    <name evidence="1" type="synonym">rlmJ</name>
    <name evidence="2" type="ORF">REIFOR_00097</name>
</gene>
<comment type="function">
    <text evidence="1">Specifically methylates the adenine in position 2030 of 23S rRNA.</text>
</comment>
<comment type="catalytic activity">
    <reaction evidence="1">
        <text>adenosine(2030) in 23S rRNA + S-adenosyl-L-methionine = N(6)-methyladenosine(2030) in 23S rRNA + S-adenosyl-L-homocysteine + H(+)</text>
        <dbReference type="Rhea" id="RHEA:43736"/>
        <dbReference type="Rhea" id="RHEA-COMP:10668"/>
        <dbReference type="Rhea" id="RHEA-COMP:10669"/>
        <dbReference type="ChEBI" id="CHEBI:15378"/>
        <dbReference type="ChEBI" id="CHEBI:57856"/>
        <dbReference type="ChEBI" id="CHEBI:59789"/>
        <dbReference type="ChEBI" id="CHEBI:74411"/>
        <dbReference type="ChEBI" id="CHEBI:74449"/>
        <dbReference type="EC" id="2.1.1.266"/>
    </reaction>
</comment>
<dbReference type="AlphaFoldDB" id="A0A2K8KJQ6"/>
<protein>
    <recommendedName>
        <fullName evidence="1">Ribosomal RNA large subunit methyltransferase J</fullName>
        <ecNumber evidence="1">2.1.1.266</ecNumber>
    </recommendedName>
    <alternativeName>
        <fullName evidence="1">23S rRNA (adenine(2030)-N6)-methyltransferase</fullName>
    </alternativeName>
    <alternativeName>
        <fullName evidence="1">23S rRNA m6A2030 methyltransferase</fullName>
    </alternativeName>
</protein>
<dbReference type="GO" id="GO:0005829">
    <property type="term" value="C:cytosol"/>
    <property type="evidence" value="ECO:0007669"/>
    <property type="project" value="TreeGrafter"/>
</dbReference>
<keyword evidence="1" id="KW-0808">Transferase</keyword>
<dbReference type="OrthoDB" id="9791274at2"/>
<dbReference type="Gene3D" id="3.40.50.150">
    <property type="entry name" value="Vaccinia Virus protein VP39"/>
    <property type="match status" value="1"/>
</dbReference>
<feature type="binding site" evidence="1">
    <location>
        <position position="42"/>
    </location>
    <ligand>
        <name>S-adenosyl-L-methionine</name>
        <dbReference type="ChEBI" id="CHEBI:59789"/>
    </ligand>
</feature>
<evidence type="ECO:0000313" key="3">
    <source>
        <dbReference type="Proteomes" id="UP000229757"/>
    </source>
</evidence>
<feature type="binding site" evidence="1">
    <location>
        <position position="113"/>
    </location>
    <ligand>
        <name>S-adenosyl-L-methionine</name>
        <dbReference type="ChEBI" id="CHEBI:59789"/>
    </ligand>
</feature>
<keyword evidence="1" id="KW-0949">S-adenosyl-L-methionine</keyword>
<feature type="binding site" evidence="1">
    <location>
        <position position="19"/>
    </location>
    <ligand>
        <name>S-adenosyl-L-methionine</name>
        <dbReference type="ChEBI" id="CHEBI:59789"/>
    </ligand>
</feature>
<evidence type="ECO:0000313" key="2">
    <source>
        <dbReference type="EMBL" id="ATX75275.1"/>
    </source>
</evidence>
<dbReference type="EMBL" id="CP011797">
    <property type="protein sequence ID" value="ATX75275.1"/>
    <property type="molecule type" value="Genomic_DNA"/>
</dbReference>
<comment type="similarity">
    <text evidence="1">Belongs to the RlmJ family.</text>
</comment>